<name>V9PIZ7_ARGPU</name>
<protein>
    <submittedName>
        <fullName evidence="2">NADH dehydrogenase subunit 6</fullName>
    </submittedName>
</protein>
<keyword evidence="2" id="KW-0496">Mitochondrion</keyword>
<feature type="transmembrane region" description="Helical" evidence="1">
    <location>
        <begin position="50"/>
        <end position="70"/>
    </location>
</feature>
<organism evidence="2">
    <name type="scientific">Argopecten purpuratus</name>
    <name type="common">Chilean northern scallop</name>
    <dbReference type="NCBI Taxonomy" id="228297"/>
    <lineage>
        <taxon>Eukaryota</taxon>
        <taxon>Metazoa</taxon>
        <taxon>Spiralia</taxon>
        <taxon>Lophotrochozoa</taxon>
        <taxon>Mollusca</taxon>
        <taxon>Bivalvia</taxon>
        <taxon>Autobranchia</taxon>
        <taxon>Pteriomorphia</taxon>
        <taxon>Pectinida</taxon>
        <taxon>Pectinoidea</taxon>
        <taxon>Pectinidae</taxon>
        <taxon>Argopecten</taxon>
    </lineage>
</organism>
<keyword evidence="1" id="KW-0812">Transmembrane</keyword>
<dbReference type="EMBL" id="KF601246">
    <property type="protein sequence ID" value="AGZ92270.1"/>
    <property type="molecule type" value="Genomic_DNA"/>
</dbReference>
<dbReference type="RefSeq" id="YP_009166303.1">
    <property type="nucleotide sequence ID" value="NC_027943.1"/>
</dbReference>
<dbReference type="CTD" id="4541"/>
<accession>V9PIZ7</accession>
<dbReference type="EMBL" id="KT161260">
    <property type="protein sequence ID" value="ALA07937.1"/>
    <property type="molecule type" value="Genomic_DNA"/>
</dbReference>
<feature type="transmembrane region" description="Helical" evidence="1">
    <location>
        <begin position="27"/>
        <end position="44"/>
    </location>
</feature>
<keyword evidence="1" id="KW-0472">Membrane</keyword>
<reference evidence="3" key="3">
    <citation type="submission" date="2015-06" db="EMBL/GenBank/DDBJ databases">
        <title>The complete mitochondrial genomes of four scallops: evidence for conserved gene arrangement in genus Argopecten (Bivalvia: Pectinidae).</title>
        <authorList>
            <person name="Li H."/>
        </authorList>
    </citation>
    <scope>NUCLEOTIDE SEQUENCE</scope>
</reference>
<dbReference type="GeneID" id="26037594"/>
<feature type="transmembrane region" description="Helical" evidence="1">
    <location>
        <begin position="6"/>
        <end position="22"/>
    </location>
</feature>
<keyword evidence="1" id="KW-1133">Transmembrane helix</keyword>
<feature type="transmembrane region" description="Helical" evidence="1">
    <location>
        <begin position="140"/>
        <end position="161"/>
    </location>
</feature>
<evidence type="ECO:0000313" key="3">
    <source>
        <dbReference type="EMBL" id="ALA07937.1"/>
    </source>
</evidence>
<proteinExistence type="predicted"/>
<evidence type="ECO:0000313" key="2">
    <source>
        <dbReference type="EMBL" id="AGZ92270.1"/>
    </source>
</evidence>
<dbReference type="AlphaFoldDB" id="V9PIZ7"/>
<sequence>MMAWFFSWVVVMILIISAGSLINPQAVGAACLVLVLFSCLIFGYSGPVWLSHFIFLAFLGGLMVVFLYAVSLAPSPYFKGVMGQIKAPLKALGGSIFFFFFFFLYKGWFSASGVLFGGLIEGSFLGGGEMADSSWVSSVSFVFLALVLAICMVSVTKLCSYNSGGSLRGMRSKME</sequence>
<geneLocation type="mitochondrion" evidence="2"/>
<evidence type="ECO:0000256" key="1">
    <source>
        <dbReference type="SAM" id="Phobius"/>
    </source>
</evidence>
<feature type="transmembrane region" description="Helical" evidence="1">
    <location>
        <begin position="91"/>
        <end position="120"/>
    </location>
</feature>
<gene>
    <name evidence="2" type="primary">ND6</name>
</gene>
<reference evidence="2" key="2">
    <citation type="journal article" date="2014" name="Mitochondrial DNA">
        <title>Mitochondrial genome of the Peruvian scallop Argopecten purpuratus (Bivalvia: Pectinidae).</title>
        <authorList>
            <person name="Marin A."/>
            <person name="Alfaro R."/>
            <person name="Fujimoto T."/>
            <person name="Arai K."/>
        </authorList>
    </citation>
    <scope>NUCLEOTIDE SEQUENCE</scope>
</reference>
<reference evidence="2" key="1">
    <citation type="submission" date="2013-09" db="EMBL/GenBank/DDBJ databases">
        <authorList>
            <person name="Marin A.H."/>
            <person name="Alfaro R."/>
            <person name="Fujimoto T."/>
            <person name="Arai K."/>
        </authorList>
    </citation>
    <scope>NUCLEOTIDE SEQUENCE</scope>
</reference>